<sequence length="78" mass="8667">MLLAAASPIAWGQADAKQPRVAATTPATEAKDDAWIKVNDEPRELSGTIIGAIVVNLTLVTVFFWLLLREWKKHRVKK</sequence>
<dbReference type="EMBL" id="UOFX01000035">
    <property type="protein sequence ID" value="VAX08351.1"/>
    <property type="molecule type" value="Genomic_DNA"/>
</dbReference>
<proteinExistence type="predicted"/>
<feature type="transmembrane region" description="Helical" evidence="1">
    <location>
        <begin position="49"/>
        <end position="68"/>
    </location>
</feature>
<keyword evidence="1" id="KW-0812">Transmembrane</keyword>
<protein>
    <submittedName>
        <fullName evidence="2">Uncharacterized protein</fullName>
    </submittedName>
</protein>
<organism evidence="2">
    <name type="scientific">hydrothermal vent metagenome</name>
    <dbReference type="NCBI Taxonomy" id="652676"/>
    <lineage>
        <taxon>unclassified sequences</taxon>
        <taxon>metagenomes</taxon>
        <taxon>ecological metagenomes</taxon>
    </lineage>
</organism>
<reference evidence="2" key="1">
    <citation type="submission" date="2018-06" db="EMBL/GenBank/DDBJ databases">
        <authorList>
            <person name="Zhirakovskaya E."/>
        </authorList>
    </citation>
    <scope>NUCLEOTIDE SEQUENCE</scope>
</reference>
<accession>A0A3B1B2K9</accession>
<keyword evidence="1" id="KW-1133">Transmembrane helix</keyword>
<evidence type="ECO:0000256" key="1">
    <source>
        <dbReference type="SAM" id="Phobius"/>
    </source>
</evidence>
<gene>
    <name evidence="2" type="ORF">MNBD_GAMMA26-545</name>
</gene>
<evidence type="ECO:0000313" key="2">
    <source>
        <dbReference type="EMBL" id="VAX08351.1"/>
    </source>
</evidence>
<dbReference type="AlphaFoldDB" id="A0A3B1B2K9"/>
<name>A0A3B1B2K9_9ZZZZ</name>
<keyword evidence="1" id="KW-0472">Membrane</keyword>